<gene>
    <name evidence="1" type="ORF">A4R35_10135</name>
</gene>
<dbReference type="CDD" id="cd02440">
    <property type="entry name" value="AdoMet_MTases"/>
    <property type="match status" value="1"/>
</dbReference>
<organism evidence="1 2">
    <name type="scientific">Thermogemmatispora tikiterensis</name>
    <dbReference type="NCBI Taxonomy" id="1825093"/>
    <lineage>
        <taxon>Bacteria</taxon>
        <taxon>Bacillati</taxon>
        <taxon>Chloroflexota</taxon>
        <taxon>Ktedonobacteria</taxon>
        <taxon>Thermogemmatisporales</taxon>
        <taxon>Thermogemmatisporaceae</taxon>
        <taxon>Thermogemmatispora</taxon>
    </lineage>
</organism>
<comment type="caution">
    <text evidence="1">The sequence shown here is derived from an EMBL/GenBank/DDBJ whole genome shotgun (WGS) entry which is preliminary data.</text>
</comment>
<dbReference type="SUPFAM" id="SSF53335">
    <property type="entry name" value="S-adenosyl-L-methionine-dependent methyltransferases"/>
    <property type="match status" value="1"/>
</dbReference>
<name>A0A328VP08_9CHLR</name>
<dbReference type="Proteomes" id="UP000248706">
    <property type="component" value="Unassembled WGS sequence"/>
</dbReference>
<proteinExistence type="predicted"/>
<keyword evidence="2" id="KW-1185">Reference proteome</keyword>
<dbReference type="Gene3D" id="3.40.50.150">
    <property type="entry name" value="Vaccinia Virus protein VP39"/>
    <property type="match status" value="1"/>
</dbReference>
<evidence type="ECO:0000313" key="2">
    <source>
        <dbReference type="Proteomes" id="UP000248706"/>
    </source>
</evidence>
<sequence length="65" mass="7437">MHFLRFVHSCLNVVEAFYSNIPMQSYDILPAQHRILDLTCGPDGWDLELAFHFPNAHVLGVDINP</sequence>
<dbReference type="InterPro" id="IPR029063">
    <property type="entry name" value="SAM-dependent_MTases_sf"/>
</dbReference>
<reference evidence="1 2" key="1">
    <citation type="submission" date="2016-08" db="EMBL/GenBank/DDBJ databases">
        <title>Analysis of Carbohydrate Active Enzymes in Thermogemmatispora T81 Reveals Carbohydrate Degradation Ability.</title>
        <authorList>
            <person name="Tomazini A."/>
            <person name="Lal S."/>
            <person name="Stott M."/>
            <person name="Henrissat B."/>
            <person name="Polikarpov I."/>
            <person name="Sparling R."/>
            <person name="Levin D.B."/>
        </authorList>
    </citation>
    <scope>NUCLEOTIDE SEQUENCE [LARGE SCALE GENOMIC DNA]</scope>
    <source>
        <strain evidence="1 2">T81</strain>
    </source>
</reference>
<protein>
    <recommendedName>
        <fullName evidence="3">Methyltransferase domain-containing protein</fullName>
    </recommendedName>
</protein>
<dbReference type="AlphaFoldDB" id="A0A328VP08"/>
<evidence type="ECO:0000313" key="1">
    <source>
        <dbReference type="EMBL" id="RAQ95895.1"/>
    </source>
</evidence>
<evidence type="ECO:0008006" key="3">
    <source>
        <dbReference type="Google" id="ProtNLM"/>
    </source>
</evidence>
<dbReference type="EMBL" id="MCIF01000002">
    <property type="protein sequence ID" value="RAQ95895.1"/>
    <property type="molecule type" value="Genomic_DNA"/>
</dbReference>
<accession>A0A328VP08</accession>